<evidence type="ECO:0000256" key="2">
    <source>
        <dbReference type="ARBA" id="ARBA00024446"/>
    </source>
</evidence>
<dbReference type="AlphaFoldDB" id="A0AAX2JDE1"/>
<name>A0AAX2JDE1_9FUSO</name>
<keyword evidence="2" id="KW-1283">Bacterial microcompartment</keyword>
<sequence>MKKSLILLEFKNISTGFFVLDEITKNFNVSMEILKLLCPGRYMIICSGNQGEIESLRKYISEIKENEKHKHITERLVSGVDEYLLKKINKSVKFSDSVKSLGVLEFSNTVQAIETADYIEDESPVEVLTIKIGLGMCNKGVILFEGDTSSVINIVNKIEGMGLKELISSEVINSPNREFLKSFYF</sequence>
<protein>
    <submittedName>
        <fullName evidence="4">PduT-like ethanolamine utilization protein</fullName>
    </submittedName>
</protein>
<dbReference type="KEGG" id="ful:C4N20_01440"/>
<accession>A0AAX2JDE1</accession>
<dbReference type="InterPro" id="IPR000249">
    <property type="entry name" value="BMC_dom"/>
</dbReference>
<feature type="domain" description="Bacterial microcompartment" evidence="3">
    <location>
        <begin position="4"/>
        <end position="55"/>
    </location>
</feature>
<gene>
    <name evidence="4" type="ORF">NCTC12112_02165</name>
</gene>
<dbReference type="GO" id="GO:0031469">
    <property type="term" value="C:bacterial microcompartment"/>
    <property type="evidence" value="ECO:0007669"/>
    <property type="project" value="UniProtKB-SubCell"/>
</dbReference>
<dbReference type="Gene3D" id="3.30.70.1710">
    <property type="match status" value="2"/>
</dbReference>
<feature type="domain" description="Bacterial microcompartment" evidence="3">
    <location>
        <begin position="100"/>
        <end position="175"/>
    </location>
</feature>
<organism evidence="4 5">
    <name type="scientific">Fusobacterium ulcerans</name>
    <dbReference type="NCBI Taxonomy" id="861"/>
    <lineage>
        <taxon>Bacteria</taxon>
        <taxon>Fusobacteriati</taxon>
        <taxon>Fusobacteriota</taxon>
        <taxon>Fusobacteriia</taxon>
        <taxon>Fusobacteriales</taxon>
        <taxon>Fusobacteriaceae</taxon>
        <taxon>Fusobacterium</taxon>
    </lineage>
</organism>
<dbReference type="PIRSF" id="PIRSF034834">
    <property type="entry name" value="PduT"/>
    <property type="match status" value="1"/>
</dbReference>
<dbReference type="InterPro" id="IPR037233">
    <property type="entry name" value="CcmK-like_sf"/>
</dbReference>
<comment type="subcellular location">
    <subcellularLocation>
        <location evidence="1">Bacterial microcompartment</location>
    </subcellularLocation>
</comment>
<evidence type="ECO:0000313" key="5">
    <source>
        <dbReference type="Proteomes" id="UP000249008"/>
    </source>
</evidence>
<evidence type="ECO:0000313" key="4">
    <source>
        <dbReference type="EMBL" id="SQJ07647.1"/>
    </source>
</evidence>
<dbReference type="Pfam" id="PF00936">
    <property type="entry name" value="BMC"/>
    <property type="match status" value="2"/>
</dbReference>
<dbReference type="RefSeq" id="WP_005981619.1">
    <property type="nucleotide sequence ID" value="NZ_CABKNW010000005.1"/>
</dbReference>
<evidence type="ECO:0000259" key="3">
    <source>
        <dbReference type="Pfam" id="PF00936"/>
    </source>
</evidence>
<dbReference type="InterPro" id="IPR011238">
    <property type="entry name" value="Micro_shell_prot_PduT"/>
</dbReference>
<dbReference type="GeneID" id="78453453"/>
<reference evidence="4 5" key="1">
    <citation type="submission" date="2018-06" db="EMBL/GenBank/DDBJ databases">
        <authorList>
            <consortium name="Pathogen Informatics"/>
            <person name="Doyle S."/>
        </authorList>
    </citation>
    <scope>NUCLEOTIDE SEQUENCE [LARGE SCALE GENOMIC DNA]</scope>
    <source>
        <strain evidence="4 5">NCTC12112</strain>
    </source>
</reference>
<dbReference type="EMBL" id="LS483487">
    <property type="protein sequence ID" value="SQJ07647.1"/>
    <property type="molecule type" value="Genomic_DNA"/>
</dbReference>
<dbReference type="SUPFAM" id="SSF143414">
    <property type="entry name" value="CcmK-like"/>
    <property type="match status" value="2"/>
</dbReference>
<evidence type="ECO:0000256" key="1">
    <source>
        <dbReference type="ARBA" id="ARBA00024322"/>
    </source>
</evidence>
<dbReference type="Proteomes" id="UP000249008">
    <property type="component" value="Chromosome 1"/>
</dbReference>
<proteinExistence type="predicted"/>